<name>A0A7J7K2K9_BUGNE</name>
<dbReference type="Proteomes" id="UP000593567">
    <property type="component" value="Unassembled WGS sequence"/>
</dbReference>
<dbReference type="AlphaFoldDB" id="A0A7J7K2K9"/>
<keyword evidence="2" id="KW-1185">Reference proteome</keyword>
<proteinExistence type="predicted"/>
<evidence type="ECO:0000313" key="2">
    <source>
        <dbReference type="Proteomes" id="UP000593567"/>
    </source>
</evidence>
<reference evidence="1" key="1">
    <citation type="submission" date="2020-06" db="EMBL/GenBank/DDBJ databases">
        <title>Draft genome of Bugula neritina, a colonial animal packing powerful symbionts and potential medicines.</title>
        <authorList>
            <person name="Rayko M."/>
        </authorList>
    </citation>
    <scope>NUCLEOTIDE SEQUENCE [LARGE SCALE GENOMIC DNA]</scope>
    <source>
        <strain evidence="1">Kwan_BN1</strain>
    </source>
</reference>
<gene>
    <name evidence="1" type="ORF">EB796_008810</name>
</gene>
<protein>
    <submittedName>
        <fullName evidence="1">Uncharacterized protein</fullName>
    </submittedName>
</protein>
<dbReference type="EMBL" id="VXIV02001470">
    <property type="protein sequence ID" value="KAF6032880.1"/>
    <property type="molecule type" value="Genomic_DNA"/>
</dbReference>
<accession>A0A7J7K2K9</accession>
<evidence type="ECO:0000313" key="1">
    <source>
        <dbReference type="EMBL" id="KAF6032880.1"/>
    </source>
</evidence>
<comment type="caution">
    <text evidence="1">The sequence shown here is derived from an EMBL/GenBank/DDBJ whole genome shotgun (WGS) entry which is preliminary data.</text>
</comment>
<sequence length="70" mass="8047">MLSHTTEPVTIPPRKVLNRCCTMESIESPQSEGATPDAFEQEMKKWCQHLLSLERQVATQMLRQHPRGDL</sequence>
<organism evidence="1 2">
    <name type="scientific">Bugula neritina</name>
    <name type="common">Brown bryozoan</name>
    <name type="synonym">Sertularia neritina</name>
    <dbReference type="NCBI Taxonomy" id="10212"/>
    <lineage>
        <taxon>Eukaryota</taxon>
        <taxon>Metazoa</taxon>
        <taxon>Spiralia</taxon>
        <taxon>Lophotrochozoa</taxon>
        <taxon>Bryozoa</taxon>
        <taxon>Gymnolaemata</taxon>
        <taxon>Cheilostomatida</taxon>
        <taxon>Flustrina</taxon>
        <taxon>Buguloidea</taxon>
        <taxon>Bugulidae</taxon>
        <taxon>Bugula</taxon>
    </lineage>
</organism>